<dbReference type="CDD" id="cd05280">
    <property type="entry name" value="MDR_yhdh_yhfp"/>
    <property type="match status" value="1"/>
</dbReference>
<reference evidence="2" key="2">
    <citation type="submission" date="2020-09" db="EMBL/GenBank/DDBJ databases">
        <authorList>
            <person name="Sun Q."/>
            <person name="Sedlacek I."/>
        </authorList>
    </citation>
    <scope>NUCLEOTIDE SEQUENCE</scope>
    <source>
        <strain evidence="2">CCM 8711</strain>
    </source>
</reference>
<gene>
    <name evidence="2" type="ORF">GCM10011425_14480</name>
</gene>
<dbReference type="Gene3D" id="3.40.50.720">
    <property type="entry name" value="NAD(P)-binding Rossmann-like Domain"/>
    <property type="match status" value="1"/>
</dbReference>
<proteinExistence type="predicted"/>
<dbReference type="AlphaFoldDB" id="A0A917J842"/>
<dbReference type="SMART" id="SM00829">
    <property type="entry name" value="PKS_ER"/>
    <property type="match status" value="1"/>
</dbReference>
<dbReference type="SUPFAM" id="SSF50129">
    <property type="entry name" value="GroES-like"/>
    <property type="match status" value="1"/>
</dbReference>
<name>A0A917J842_9SPHI</name>
<dbReference type="InterPro" id="IPR020843">
    <property type="entry name" value="ER"/>
</dbReference>
<dbReference type="Gene3D" id="3.90.180.10">
    <property type="entry name" value="Medium-chain alcohol dehydrogenases, catalytic domain"/>
    <property type="match status" value="1"/>
</dbReference>
<dbReference type="Proteomes" id="UP000662074">
    <property type="component" value="Unassembled WGS sequence"/>
</dbReference>
<feature type="domain" description="Enoyl reductase (ER)" evidence="1">
    <location>
        <begin position="19"/>
        <end position="328"/>
    </location>
</feature>
<dbReference type="InterPro" id="IPR036291">
    <property type="entry name" value="NAD(P)-bd_dom_sf"/>
</dbReference>
<dbReference type="Pfam" id="PF08240">
    <property type="entry name" value="ADH_N"/>
    <property type="match status" value="1"/>
</dbReference>
<protein>
    <submittedName>
        <fullName evidence="2">Quinone oxidoreductase</fullName>
    </submittedName>
</protein>
<dbReference type="InterPro" id="IPR014188">
    <property type="entry name" value="Acrylyl-CoA_reductase_AcuI"/>
</dbReference>
<evidence type="ECO:0000259" key="1">
    <source>
        <dbReference type="SMART" id="SM00829"/>
    </source>
</evidence>
<dbReference type="PANTHER" id="PTHR43677">
    <property type="entry name" value="SHORT-CHAIN DEHYDROGENASE/REDUCTASE"/>
    <property type="match status" value="1"/>
</dbReference>
<dbReference type="InterPro" id="IPR013149">
    <property type="entry name" value="ADH-like_C"/>
</dbReference>
<dbReference type="InterPro" id="IPR011032">
    <property type="entry name" value="GroES-like_sf"/>
</dbReference>
<dbReference type="NCBIfam" id="TIGR02823">
    <property type="entry name" value="oxido_YhdH"/>
    <property type="match status" value="1"/>
</dbReference>
<dbReference type="SUPFAM" id="SSF51735">
    <property type="entry name" value="NAD(P)-binding Rossmann-fold domains"/>
    <property type="match status" value="1"/>
</dbReference>
<reference evidence="2" key="1">
    <citation type="journal article" date="2014" name="Int. J. Syst. Evol. Microbiol.">
        <title>Complete genome sequence of Corynebacterium casei LMG S-19264T (=DSM 44701T), isolated from a smear-ripened cheese.</title>
        <authorList>
            <consortium name="US DOE Joint Genome Institute (JGI-PGF)"/>
            <person name="Walter F."/>
            <person name="Albersmeier A."/>
            <person name="Kalinowski J."/>
            <person name="Ruckert C."/>
        </authorList>
    </citation>
    <scope>NUCLEOTIDE SEQUENCE</scope>
    <source>
        <strain evidence="2">CCM 8711</strain>
    </source>
</reference>
<sequence>MNSVFNALLITERDGKFVKEIKQLKTDQLPDNELLIKVCYSSVNYKDALSASGNRGVTRRFPHVPGIDAAGIVVKSKTQSFTLGDEVFITGYDLGMNTWGGFSQYISIPAKWATHLPKGLSLKDVMCYGTAGLTAGLSIYRLLDSGISPGKGSVAVSGATGGVGSIAIAILHKLGFKVTAITGKNDEQYLLNTLGATQIVSREQFIQTYDTKALCTPAFAAGIDTCGGTILSGMLKAMSYGGIVTCCGMLTSLDINTSIFPFILRGVSLAGIDSVHTPSDIRKQVWQLLSTGWKPDNLNELASEITLPELPSVLDKLLNGQAKGRYVLVHDNL</sequence>
<organism evidence="2 3">
    <name type="scientific">Mucilaginibacter galii</name>
    <dbReference type="NCBI Taxonomy" id="2005073"/>
    <lineage>
        <taxon>Bacteria</taxon>
        <taxon>Pseudomonadati</taxon>
        <taxon>Bacteroidota</taxon>
        <taxon>Sphingobacteriia</taxon>
        <taxon>Sphingobacteriales</taxon>
        <taxon>Sphingobacteriaceae</taxon>
        <taxon>Mucilaginibacter</taxon>
    </lineage>
</organism>
<evidence type="ECO:0000313" key="3">
    <source>
        <dbReference type="Proteomes" id="UP000662074"/>
    </source>
</evidence>
<dbReference type="InterPro" id="IPR051397">
    <property type="entry name" value="Zn-ADH-like_protein"/>
</dbReference>
<dbReference type="RefSeq" id="WP_188415256.1">
    <property type="nucleotide sequence ID" value="NZ_BMDO01000003.1"/>
</dbReference>
<dbReference type="InterPro" id="IPR013154">
    <property type="entry name" value="ADH-like_N"/>
</dbReference>
<dbReference type="Pfam" id="PF00107">
    <property type="entry name" value="ADH_zinc_N"/>
    <property type="match status" value="1"/>
</dbReference>
<keyword evidence="3" id="KW-1185">Reference proteome</keyword>
<accession>A0A917J842</accession>
<dbReference type="PANTHER" id="PTHR43677:SF1">
    <property type="entry name" value="ACRYLYL-COA REDUCTASE ACUI-RELATED"/>
    <property type="match status" value="1"/>
</dbReference>
<dbReference type="EMBL" id="BMDO01000003">
    <property type="protein sequence ID" value="GGI50236.1"/>
    <property type="molecule type" value="Genomic_DNA"/>
</dbReference>
<dbReference type="GO" id="GO:0043957">
    <property type="term" value="F:acryloyl-CoA reductase (NADPH) activity"/>
    <property type="evidence" value="ECO:0007669"/>
    <property type="project" value="TreeGrafter"/>
</dbReference>
<comment type="caution">
    <text evidence="2">The sequence shown here is derived from an EMBL/GenBank/DDBJ whole genome shotgun (WGS) entry which is preliminary data.</text>
</comment>
<evidence type="ECO:0000313" key="2">
    <source>
        <dbReference type="EMBL" id="GGI50236.1"/>
    </source>
</evidence>